<keyword evidence="2 5" id="KW-0812">Transmembrane</keyword>
<feature type="domain" description="ABC-2 type transporter transmembrane" evidence="6">
    <location>
        <begin position="87"/>
        <end position="274"/>
    </location>
</feature>
<feature type="transmembrane region" description="Helical" evidence="5">
    <location>
        <begin position="94"/>
        <end position="112"/>
    </location>
</feature>
<accession>A0A6J4HZK6</accession>
<feature type="transmembrane region" description="Helical" evidence="5">
    <location>
        <begin position="264"/>
        <end position="287"/>
    </location>
</feature>
<evidence type="ECO:0000259" key="6">
    <source>
        <dbReference type="Pfam" id="PF12698"/>
    </source>
</evidence>
<dbReference type="InterPro" id="IPR013525">
    <property type="entry name" value="ABC2_TM"/>
</dbReference>
<dbReference type="GO" id="GO:0016020">
    <property type="term" value="C:membrane"/>
    <property type="evidence" value="ECO:0007669"/>
    <property type="project" value="UniProtKB-SubCell"/>
</dbReference>
<proteinExistence type="predicted"/>
<feature type="transmembrane region" description="Helical" evidence="5">
    <location>
        <begin position="180"/>
        <end position="201"/>
    </location>
</feature>
<evidence type="ECO:0000256" key="3">
    <source>
        <dbReference type="ARBA" id="ARBA00022989"/>
    </source>
</evidence>
<feature type="transmembrane region" description="Helical" evidence="5">
    <location>
        <begin position="213"/>
        <end position="244"/>
    </location>
</feature>
<dbReference type="GO" id="GO:0140359">
    <property type="term" value="F:ABC-type transporter activity"/>
    <property type="evidence" value="ECO:0007669"/>
    <property type="project" value="InterPro"/>
</dbReference>
<evidence type="ECO:0000313" key="7">
    <source>
        <dbReference type="EMBL" id="CAA9238099.1"/>
    </source>
</evidence>
<feature type="transmembrane region" description="Helical" evidence="5">
    <location>
        <begin position="51"/>
        <end position="74"/>
    </location>
</feature>
<organism evidence="7">
    <name type="scientific">uncultured Acidimicrobiales bacterium</name>
    <dbReference type="NCBI Taxonomy" id="310071"/>
    <lineage>
        <taxon>Bacteria</taxon>
        <taxon>Bacillati</taxon>
        <taxon>Actinomycetota</taxon>
        <taxon>Acidimicrobiia</taxon>
        <taxon>Acidimicrobiales</taxon>
        <taxon>environmental samples</taxon>
    </lineage>
</organism>
<name>A0A6J4HZK6_9ACTN</name>
<keyword evidence="3 5" id="KW-1133">Transmembrane helix</keyword>
<evidence type="ECO:0000256" key="5">
    <source>
        <dbReference type="SAM" id="Phobius"/>
    </source>
</evidence>
<reference evidence="7" key="1">
    <citation type="submission" date="2020-02" db="EMBL/GenBank/DDBJ databases">
        <authorList>
            <person name="Meier V. D."/>
        </authorList>
    </citation>
    <scope>NUCLEOTIDE SEQUENCE</scope>
    <source>
        <strain evidence="7">AVDCRST_MAG76</strain>
    </source>
</reference>
<comment type="subcellular location">
    <subcellularLocation>
        <location evidence="1">Membrane</location>
        <topology evidence="1">Multi-pass membrane protein</topology>
    </subcellularLocation>
</comment>
<evidence type="ECO:0000256" key="1">
    <source>
        <dbReference type="ARBA" id="ARBA00004141"/>
    </source>
</evidence>
<evidence type="ECO:0000256" key="4">
    <source>
        <dbReference type="ARBA" id="ARBA00023136"/>
    </source>
</evidence>
<sequence>MTAANEPARIFEQGYRRYDGPRLGRWAAVRSVWKHTVQRVLGLRRSARHKVLPFLAILLAYLPAIAFIGILALIPADAGDARELAPTYSQYYTFVSAAIALFIVFSAPEALCPDRRNRSMSLYLASPLTRVTYLLAKALAVFSVLCLVTIGPLLLLLIGYVLQTNGPDGPVGVLAQLARLLGAGAAVALFGTAFALALASLTDRKGLATGGALIVLFGTHIIGGVAAFVLDLSNAAIMLSLFVAPFEVAARILDAPNGETAATATPNITVFLAGLAWSALFSVLVYLRYAGLQVTR</sequence>
<protein>
    <recommendedName>
        <fullName evidence="6">ABC-2 type transporter transmembrane domain-containing protein</fullName>
    </recommendedName>
</protein>
<gene>
    <name evidence="7" type="ORF">AVDCRST_MAG76-1608</name>
</gene>
<keyword evidence="4 5" id="KW-0472">Membrane</keyword>
<dbReference type="AlphaFoldDB" id="A0A6J4HZK6"/>
<evidence type="ECO:0000256" key="2">
    <source>
        <dbReference type="ARBA" id="ARBA00022692"/>
    </source>
</evidence>
<dbReference type="EMBL" id="CADCSZ010000098">
    <property type="protein sequence ID" value="CAA9238099.1"/>
    <property type="molecule type" value="Genomic_DNA"/>
</dbReference>
<feature type="transmembrane region" description="Helical" evidence="5">
    <location>
        <begin position="133"/>
        <end position="160"/>
    </location>
</feature>
<dbReference type="Pfam" id="PF12698">
    <property type="entry name" value="ABC2_membrane_3"/>
    <property type="match status" value="1"/>
</dbReference>